<dbReference type="STRING" id="914234.M2QGP8"/>
<dbReference type="OrthoDB" id="4062651at2759"/>
<dbReference type="InterPro" id="IPR001245">
    <property type="entry name" value="Ser-Thr/Tyr_kinase_cat_dom"/>
</dbReference>
<dbReference type="PANTHER" id="PTHR44329">
    <property type="entry name" value="SERINE/THREONINE-PROTEIN KINASE TNNI3K-RELATED"/>
    <property type="match status" value="1"/>
</dbReference>
<dbReference type="AlphaFoldDB" id="M2QGP8"/>
<evidence type="ECO:0000259" key="2">
    <source>
        <dbReference type="PROSITE" id="PS50011"/>
    </source>
</evidence>
<dbReference type="EMBL" id="KB445798">
    <property type="protein sequence ID" value="EMD36223.1"/>
    <property type="molecule type" value="Genomic_DNA"/>
</dbReference>
<dbReference type="InterPro" id="IPR000719">
    <property type="entry name" value="Prot_kinase_dom"/>
</dbReference>
<protein>
    <recommendedName>
        <fullName evidence="2">Protein kinase domain-containing protein</fullName>
    </recommendedName>
</protein>
<evidence type="ECO:0000313" key="4">
    <source>
        <dbReference type="Proteomes" id="UP000016930"/>
    </source>
</evidence>
<feature type="region of interest" description="Disordered" evidence="1">
    <location>
        <begin position="31"/>
        <end position="62"/>
    </location>
</feature>
<keyword evidence="4" id="KW-1185">Reference proteome</keyword>
<gene>
    <name evidence="3" type="ORF">CERSUDRAFT_84290</name>
</gene>
<dbReference type="GO" id="GO:0004674">
    <property type="term" value="F:protein serine/threonine kinase activity"/>
    <property type="evidence" value="ECO:0007669"/>
    <property type="project" value="TreeGrafter"/>
</dbReference>
<dbReference type="SUPFAM" id="SSF56112">
    <property type="entry name" value="Protein kinase-like (PK-like)"/>
    <property type="match status" value="1"/>
</dbReference>
<dbReference type="PROSITE" id="PS00108">
    <property type="entry name" value="PROTEIN_KINASE_ST"/>
    <property type="match status" value="1"/>
</dbReference>
<name>M2QGP8_CERS8</name>
<dbReference type="InterPro" id="IPR051681">
    <property type="entry name" value="Ser/Thr_Kinases-Pseudokinases"/>
</dbReference>
<dbReference type="PROSITE" id="PS50011">
    <property type="entry name" value="PROTEIN_KINASE_DOM"/>
    <property type="match status" value="1"/>
</dbReference>
<dbReference type="GO" id="GO:0005524">
    <property type="term" value="F:ATP binding"/>
    <property type="evidence" value="ECO:0007669"/>
    <property type="project" value="InterPro"/>
</dbReference>
<dbReference type="SMART" id="SM00220">
    <property type="entry name" value="S_TKc"/>
    <property type="match status" value="1"/>
</dbReference>
<proteinExistence type="predicted"/>
<feature type="domain" description="Protein kinase" evidence="2">
    <location>
        <begin position="219"/>
        <end position="485"/>
    </location>
</feature>
<sequence length="504" mass="56445">MGHHLEKGHAFGIMFEEESEARSFYMKVASRKPTAERLHAPKKRSAETGPQGDRYMQSGSETQTLDPSWNVFLHELEVHGVSRNMIQENMGFIQNFVREAHSVRPSKMTDRAWDELSQRHREEIESLYKLAHTPESEPTDGSTSRAFLEAIVQSRDGIDVLLQFSEAAAMPRIELLDEVAMIADDWELRARCLDILRSLCGTSGLLPKSFQLAAGSLTRQAGRPEGSGGFAIIWKGDYGGRAVALKVFRGYETGDVPHQDLEAILKEAVVWKHLRHRNIVPFVGIDCELFPLSLVCEWMPHGTVMAYLSRNCTCNRLQLLHDIAEGLKYLHEMGVVHGDLKGVNVLVNEDGVACLSDFGLAALGHQGKLTTMSVAAWSSRWIAPEILDPEAFGLKKAQLTRQSDIYSFSMVAWEIFTGLLPFHEVKYEGAIYGRILKGMRPKRIMGAAVLGLTDAVWDLINQCWRADSEMRPEISGILVSLEDAMRHIDTGSSFQPPMWPLISE</sequence>
<dbReference type="HOGENOM" id="CLU_000288_7_18_1"/>
<dbReference type="Gene3D" id="1.10.510.10">
    <property type="entry name" value="Transferase(Phosphotransferase) domain 1"/>
    <property type="match status" value="1"/>
</dbReference>
<evidence type="ECO:0000313" key="3">
    <source>
        <dbReference type="EMBL" id="EMD36223.1"/>
    </source>
</evidence>
<accession>M2QGP8</accession>
<dbReference type="InterPro" id="IPR008271">
    <property type="entry name" value="Ser/Thr_kinase_AS"/>
</dbReference>
<reference evidence="3 4" key="1">
    <citation type="journal article" date="2012" name="Proc. Natl. Acad. Sci. U.S.A.">
        <title>Comparative genomics of Ceriporiopsis subvermispora and Phanerochaete chrysosporium provide insight into selective ligninolysis.</title>
        <authorList>
            <person name="Fernandez-Fueyo E."/>
            <person name="Ruiz-Duenas F.J."/>
            <person name="Ferreira P."/>
            <person name="Floudas D."/>
            <person name="Hibbett D.S."/>
            <person name="Canessa P."/>
            <person name="Larrondo L.F."/>
            <person name="James T.Y."/>
            <person name="Seelenfreund D."/>
            <person name="Lobos S."/>
            <person name="Polanco R."/>
            <person name="Tello M."/>
            <person name="Honda Y."/>
            <person name="Watanabe T."/>
            <person name="Watanabe T."/>
            <person name="Ryu J.S."/>
            <person name="Kubicek C.P."/>
            <person name="Schmoll M."/>
            <person name="Gaskell J."/>
            <person name="Hammel K.E."/>
            <person name="St John F.J."/>
            <person name="Vanden Wymelenberg A."/>
            <person name="Sabat G."/>
            <person name="Splinter BonDurant S."/>
            <person name="Syed K."/>
            <person name="Yadav J.S."/>
            <person name="Doddapaneni H."/>
            <person name="Subramanian V."/>
            <person name="Lavin J.L."/>
            <person name="Oguiza J.A."/>
            <person name="Perez G."/>
            <person name="Pisabarro A.G."/>
            <person name="Ramirez L."/>
            <person name="Santoyo F."/>
            <person name="Master E."/>
            <person name="Coutinho P.M."/>
            <person name="Henrissat B."/>
            <person name="Lombard V."/>
            <person name="Magnuson J.K."/>
            <person name="Kuees U."/>
            <person name="Hori C."/>
            <person name="Igarashi K."/>
            <person name="Samejima M."/>
            <person name="Held B.W."/>
            <person name="Barry K.W."/>
            <person name="LaButti K.M."/>
            <person name="Lapidus A."/>
            <person name="Lindquist E.A."/>
            <person name="Lucas S.M."/>
            <person name="Riley R."/>
            <person name="Salamov A.A."/>
            <person name="Hoffmeister D."/>
            <person name="Schwenk D."/>
            <person name="Hadar Y."/>
            <person name="Yarden O."/>
            <person name="de Vries R.P."/>
            <person name="Wiebenga A."/>
            <person name="Stenlid J."/>
            <person name="Eastwood D."/>
            <person name="Grigoriev I.V."/>
            <person name="Berka R.M."/>
            <person name="Blanchette R.A."/>
            <person name="Kersten P."/>
            <person name="Martinez A.T."/>
            <person name="Vicuna R."/>
            <person name="Cullen D."/>
        </authorList>
    </citation>
    <scope>NUCLEOTIDE SEQUENCE [LARGE SCALE GENOMIC DNA]</scope>
    <source>
        <strain evidence="3 4">B</strain>
    </source>
</reference>
<evidence type="ECO:0000256" key="1">
    <source>
        <dbReference type="SAM" id="MobiDB-lite"/>
    </source>
</evidence>
<dbReference type="Proteomes" id="UP000016930">
    <property type="component" value="Unassembled WGS sequence"/>
</dbReference>
<dbReference type="Pfam" id="PF07714">
    <property type="entry name" value="PK_Tyr_Ser-Thr"/>
    <property type="match status" value="1"/>
</dbReference>
<organism evidence="3 4">
    <name type="scientific">Ceriporiopsis subvermispora (strain B)</name>
    <name type="common">White-rot fungus</name>
    <name type="synonym">Gelatoporia subvermispora</name>
    <dbReference type="NCBI Taxonomy" id="914234"/>
    <lineage>
        <taxon>Eukaryota</taxon>
        <taxon>Fungi</taxon>
        <taxon>Dikarya</taxon>
        <taxon>Basidiomycota</taxon>
        <taxon>Agaricomycotina</taxon>
        <taxon>Agaricomycetes</taxon>
        <taxon>Polyporales</taxon>
        <taxon>Gelatoporiaceae</taxon>
        <taxon>Gelatoporia</taxon>
    </lineage>
</organism>
<dbReference type="InterPro" id="IPR011009">
    <property type="entry name" value="Kinase-like_dom_sf"/>
</dbReference>